<organism evidence="3 4">
    <name type="scientific">Streptomyces bottropensis</name>
    <dbReference type="NCBI Taxonomy" id="42235"/>
    <lineage>
        <taxon>Bacteria</taxon>
        <taxon>Bacillati</taxon>
        <taxon>Actinomycetota</taxon>
        <taxon>Actinomycetes</taxon>
        <taxon>Kitasatosporales</taxon>
        <taxon>Streptomycetaceae</taxon>
        <taxon>Streptomyces</taxon>
    </lineage>
</organism>
<evidence type="ECO:0000313" key="4">
    <source>
        <dbReference type="Proteomes" id="UP001310290"/>
    </source>
</evidence>
<dbReference type="EC" id="3.1.1.103" evidence="3"/>
<proteinExistence type="predicted"/>
<dbReference type="Proteomes" id="UP001310290">
    <property type="component" value="Unassembled WGS sequence"/>
</dbReference>
<dbReference type="InterPro" id="IPR012338">
    <property type="entry name" value="Beta-lactam/transpept-like"/>
</dbReference>
<comment type="caution">
    <text evidence="3">The sequence shown here is derived from an EMBL/GenBank/DDBJ whole genome shotgun (WGS) entry which is preliminary data.</text>
</comment>
<dbReference type="RefSeq" id="WP_237547575.1">
    <property type="nucleotide sequence ID" value="NZ_JARULZ010000002.1"/>
</dbReference>
<dbReference type="Pfam" id="PF00144">
    <property type="entry name" value="Beta-lactamase"/>
    <property type="match status" value="1"/>
</dbReference>
<dbReference type="InterPro" id="IPR050491">
    <property type="entry name" value="AmpC-like"/>
</dbReference>
<evidence type="ECO:0000256" key="1">
    <source>
        <dbReference type="SAM" id="SignalP"/>
    </source>
</evidence>
<dbReference type="Gene3D" id="3.40.710.10">
    <property type="entry name" value="DD-peptidase/beta-lactamase superfamily"/>
    <property type="match status" value="1"/>
</dbReference>
<dbReference type="InterPro" id="IPR001466">
    <property type="entry name" value="Beta-lactam-related"/>
</dbReference>
<reference evidence="3" key="1">
    <citation type="submission" date="2023-04" db="EMBL/GenBank/DDBJ databases">
        <title>Genomic diversity of scab-causing Streptomyces spp. in the province of Quebec, Canada.</title>
        <authorList>
            <person name="Biessy A."/>
            <person name="Cadieux M."/>
            <person name="Ciotola M."/>
            <person name="Filion M."/>
        </authorList>
    </citation>
    <scope>NUCLEOTIDE SEQUENCE</scope>
    <source>
        <strain evidence="3">B21-115</strain>
    </source>
</reference>
<dbReference type="SUPFAM" id="SSF56601">
    <property type="entry name" value="beta-lactamase/transpeptidase-like"/>
    <property type="match status" value="1"/>
</dbReference>
<gene>
    <name evidence="3" type="ORF">QBA35_25000</name>
</gene>
<keyword evidence="1" id="KW-0732">Signal</keyword>
<dbReference type="PANTHER" id="PTHR46825">
    <property type="entry name" value="D-ALANYL-D-ALANINE-CARBOXYPEPTIDASE/ENDOPEPTIDASE AMPH"/>
    <property type="match status" value="1"/>
</dbReference>
<name>A0ABU8AS75_9ACTN</name>
<protein>
    <submittedName>
        <fullName evidence="3">Serine hydrolase</fullName>
        <ecNumber evidence="3">3.1.1.103</ecNumber>
    </submittedName>
</protein>
<dbReference type="PANTHER" id="PTHR46825:SF9">
    <property type="entry name" value="BETA-LACTAMASE-RELATED DOMAIN-CONTAINING PROTEIN"/>
    <property type="match status" value="1"/>
</dbReference>
<evidence type="ECO:0000313" key="3">
    <source>
        <dbReference type="EMBL" id="MEH0636552.1"/>
    </source>
</evidence>
<feature type="chain" id="PRO_5045412821" evidence="1">
    <location>
        <begin position="31"/>
        <end position="385"/>
    </location>
</feature>
<evidence type="ECO:0000259" key="2">
    <source>
        <dbReference type="Pfam" id="PF00144"/>
    </source>
</evidence>
<dbReference type="EMBL" id="JARULZ010000002">
    <property type="protein sequence ID" value="MEH0636552.1"/>
    <property type="molecule type" value="Genomic_DNA"/>
</dbReference>
<dbReference type="GeneID" id="96265747"/>
<sequence length="385" mass="41722">MGPPRRSPQPRTRVGSAALLAAALALGVLAPLPGDGPAADAAPPRADASIADFVRRTLPRGAGGTVVAARGDQLAYCAGFGTADREAGTAASCRTVYDVMSMTKQFTAAAILKLEVLGRLRVSDRIDRHLGPVPEDKRGITVEQLLTHTSGLVEGLGDDYAPVSREELVRGALASRLRSAPGTRFHYSNTGYSLLAAIVEKASSEGYEEFLARHLFAPAGMKRTGYVLPRWPRRLVAVEYDDRGRSMGRPFDHPWAADGPHWNLRGNGGMLSTAEDVFRWHRALLGEEILPARARDKLFEPRVREPGSTSSYGYGWSVRDTPDGPFAWHDGGNDWSLGLLGRSPADGVLVFWISNQAYRDGEWNLEDVAQELTLGLVERVRAEGA</sequence>
<feature type="signal peptide" evidence="1">
    <location>
        <begin position="1"/>
        <end position="30"/>
    </location>
</feature>
<accession>A0ABU8AS75</accession>
<keyword evidence="4" id="KW-1185">Reference proteome</keyword>
<dbReference type="GO" id="GO:0016787">
    <property type="term" value="F:hydrolase activity"/>
    <property type="evidence" value="ECO:0007669"/>
    <property type="project" value="UniProtKB-KW"/>
</dbReference>
<feature type="domain" description="Beta-lactamase-related" evidence="2">
    <location>
        <begin position="62"/>
        <end position="366"/>
    </location>
</feature>
<keyword evidence="3" id="KW-0378">Hydrolase</keyword>